<dbReference type="Proteomes" id="UP000010799">
    <property type="component" value="Chromosome"/>
</dbReference>
<name>L0EVQ8_LIBCB</name>
<reference evidence="1 2" key="1">
    <citation type="journal article" date="2012" name="Stand. Genomic Sci.">
        <title>Complete genome sequence of Liberibacter crescens BT-1.</title>
        <authorList>
            <person name="Leonard M.T."/>
            <person name="Fagen J.R."/>
            <person name="Davis-Richardson A.G."/>
            <person name="Davis M.J."/>
            <person name="Triplett E.W."/>
        </authorList>
    </citation>
    <scope>NUCLEOTIDE SEQUENCE [LARGE SCALE GENOMIC DNA]</scope>
    <source>
        <strain evidence="1 2">BT-1</strain>
    </source>
</reference>
<dbReference type="KEGG" id="lcc:B488_07660"/>
<dbReference type="EMBL" id="CP003789">
    <property type="protein sequence ID" value="AGA64758.1"/>
    <property type="molecule type" value="Genomic_DNA"/>
</dbReference>
<accession>L0EVQ8</accession>
<proteinExistence type="predicted"/>
<evidence type="ECO:0000313" key="2">
    <source>
        <dbReference type="Proteomes" id="UP000010799"/>
    </source>
</evidence>
<protein>
    <submittedName>
        <fullName evidence="1">Uncharacterized protein</fullName>
    </submittedName>
</protein>
<dbReference type="HOGENOM" id="CLU_3312182_0_0_5"/>
<organism evidence="1 2">
    <name type="scientific">Liberibacter crescens (strain BT-1)</name>
    <dbReference type="NCBI Taxonomy" id="1215343"/>
    <lineage>
        <taxon>Bacteria</taxon>
        <taxon>Pseudomonadati</taxon>
        <taxon>Pseudomonadota</taxon>
        <taxon>Alphaproteobacteria</taxon>
        <taxon>Hyphomicrobiales</taxon>
        <taxon>Rhizobiaceae</taxon>
        <taxon>Liberibacter</taxon>
    </lineage>
</organism>
<sequence>MYDLMGFDRITGDRIDGVIVSCKISIPVHDHRTSFNRMS</sequence>
<dbReference type="STRING" id="1215343.B488_07660"/>
<evidence type="ECO:0000313" key="1">
    <source>
        <dbReference type="EMBL" id="AGA64758.1"/>
    </source>
</evidence>
<dbReference type="PATRIC" id="fig|1215343.11.peg.788"/>
<dbReference type="AlphaFoldDB" id="L0EVQ8"/>
<gene>
    <name evidence="1" type="ordered locus">B488_07660</name>
</gene>
<keyword evidence="2" id="KW-1185">Reference proteome</keyword>